<comment type="caution">
    <text evidence="1">The sequence shown here is derived from an EMBL/GenBank/DDBJ whole genome shotgun (WGS) entry which is preliminary data.</text>
</comment>
<name>X1R1W7_9ZZZZ</name>
<feature type="non-terminal residue" evidence="1">
    <location>
        <position position="44"/>
    </location>
</feature>
<feature type="non-terminal residue" evidence="1">
    <location>
        <position position="1"/>
    </location>
</feature>
<dbReference type="EMBL" id="BARV01045849">
    <property type="protein sequence ID" value="GAI61061.1"/>
    <property type="molecule type" value="Genomic_DNA"/>
</dbReference>
<gene>
    <name evidence="1" type="ORF">S06H3_66861</name>
</gene>
<accession>X1R1W7</accession>
<reference evidence="1" key="1">
    <citation type="journal article" date="2014" name="Front. Microbiol.">
        <title>High frequency of phylogenetically diverse reductive dehalogenase-homologous genes in deep subseafloor sedimentary metagenomes.</title>
        <authorList>
            <person name="Kawai M."/>
            <person name="Futagami T."/>
            <person name="Toyoda A."/>
            <person name="Takaki Y."/>
            <person name="Nishi S."/>
            <person name="Hori S."/>
            <person name="Arai W."/>
            <person name="Tsubouchi T."/>
            <person name="Morono Y."/>
            <person name="Uchiyama I."/>
            <person name="Ito T."/>
            <person name="Fujiyama A."/>
            <person name="Inagaki F."/>
            <person name="Takami H."/>
        </authorList>
    </citation>
    <scope>NUCLEOTIDE SEQUENCE</scope>
    <source>
        <strain evidence="1">Expedition CK06-06</strain>
    </source>
</reference>
<dbReference type="AlphaFoldDB" id="X1R1W7"/>
<organism evidence="1">
    <name type="scientific">marine sediment metagenome</name>
    <dbReference type="NCBI Taxonomy" id="412755"/>
    <lineage>
        <taxon>unclassified sequences</taxon>
        <taxon>metagenomes</taxon>
        <taxon>ecological metagenomes</taxon>
    </lineage>
</organism>
<sequence>YRNILSEVFLASEEEKRNRVEFYLLKGHAGSGKTVILKRLSWVA</sequence>
<protein>
    <submittedName>
        <fullName evidence="1">Uncharacterized protein</fullName>
    </submittedName>
</protein>
<proteinExistence type="predicted"/>
<evidence type="ECO:0000313" key="1">
    <source>
        <dbReference type="EMBL" id="GAI61061.1"/>
    </source>
</evidence>